<evidence type="ECO:0000313" key="3">
    <source>
        <dbReference type="Proteomes" id="UP000254893"/>
    </source>
</evidence>
<reference evidence="2 3" key="1">
    <citation type="submission" date="2018-06" db="EMBL/GenBank/DDBJ databases">
        <authorList>
            <consortium name="Pathogen Informatics"/>
            <person name="Doyle S."/>
        </authorList>
    </citation>
    <scope>NUCLEOTIDE SEQUENCE [LARGE SCALE GENOMIC DNA]</scope>
    <source>
        <strain evidence="2 3">NCTC11388</strain>
    </source>
</reference>
<feature type="chain" id="PRO_5016582278" description="DUF4374 domain-containing protein" evidence="1">
    <location>
        <begin position="22"/>
        <end position="427"/>
    </location>
</feature>
<feature type="signal peptide" evidence="1">
    <location>
        <begin position="1"/>
        <end position="21"/>
    </location>
</feature>
<dbReference type="AlphaFoldDB" id="A0A380CS97"/>
<evidence type="ECO:0000313" key="2">
    <source>
        <dbReference type="EMBL" id="SUJ26634.1"/>
    </source>
</evidence>
<evidence type="ECO:0000256" key="1">
    <source>
        <dbReference type="SAM" id="SignalP"/>
    </source>
</evidence>
<dbReference type="RefSeq" id="WP_115171355.1">
    <property type="nucleotide sequence ID" value="NZ_UGYW01000002.1"/>
</dbReference>
<protein>
    <recommendedName>
        <fullName evidence="4">DUF4374 domain-containing protein</fullName>
    </recommendedName>
</protein>
<proteinExistence type="predicted"/>
<evidence type="ECO:0008006" key="4">
    <source>
        <dbReference type="Google" id="ProtNLM"/>
    </source>
</evidence>
<dbReference type="Proteomes" id="UP000254893">
    <property type="component" value="Unassembled WGS sequence"/>
</dbReference>
<dbReference type="PROSITE" id="PS51257">
    <property type="entry name" value="PROKAR_LIPOPROTEIN"/>
    <property type="match status" value="1"/>
</dbReference>
<sequence length="427" mass="45836">MKKRNLIGCIALGVLSLWTTACSKNDNPTPPVEEASSRYVLITLADRVSGNKGGFISSFATYPTGVISNATANSLEGQGMGGWRVHNNMIFKMFSTAGYVSGIEKIEVSKDGKVTAGKFISSKIPTEAAKYFGTGNLVIQNDNAGYYWDAAEPLKVQKFNPATMVNTGSIDLSAAVNARGKDEALIKFRAAGQKFLAIKAGKLYVNLTYAKNDASQVGFFDDFYTDVYLAVVDIATGAYEKTITIKETGSIAYINENHMYDFDTNGDLYIVTQGRTAVGGKSKIVRIKAAETDIDSSWELKFSDFRAADDGKFTNVFAKDGRLIFTLNTEKLTGGATGNINSEDIWKFYSLNVSDRKFNAIAGVPTGTNPGAAMVAVEVDGKILLRGATKAGENGYYEYNAANNTASSSFSVNVGGAVSGFVKVQTK</sequence>
<organism evidence="2 3">
    <name type="scientific">Sphingobacterium spiritivorum</name>
    <name type="common">Flavobacterium spiritivorum</name>
    <dbReference type="NCBI Taxonomy" id="258"/>
    <lineage>
        <taxon>Bacteria</taxon>
        <taxon>Pseudomonadati</taxon>
        <taxon>Bacteroidota</taxon>
        <taxon>Sphingobacteriia</taxon>
        <taxon>Sphingobacteriales</taxon>
        <taxon>Sphingobacteriaceae</taxon>
        <taxon>Sphingobacterium</taxon>
    </lineage>
</organism>
<accession>A0A380CS97</accession>
<gene>
    <name evidence="2" type="ORF">NCTC11388_03992</name>
</gene>
<keyword evidence="1" id="KW-0732">Signal</keyword>
<name>A0A380CS97_SPHSI</name>
<dbReference type="EMBL" id="UGYW01000002">
    <property type="protein sequence ID" value="SUJ26634.1"/>
    <property type="molecule type" value="Genomic_DNA"/>
</dbReference>